<dbReference type="RefSeq" id="WP_090239669.1">
    <property type="nucleotide sequence ID" value="NZ_FOQL01000001.1"/>
</dbReference>
<dbReference type="PANTHER" id="PTHR43047:SF64">
    <property type="entry name" value="HISTIDINE KINASE CONTAINING CHEY-HOMOLOGOUS RECEIVER DOMAIN AND PAS DOMAIN-RELATED"/>
    <property type="match status" value="1"/>
</dbReference>
<dbReference type="InterPro" id="IPR013767">
    <property type="entry name" value="PAS_fold"/>
</dbReference>
<protein>
    <recommendedName>
        <fullName evidence="3">histidine kinase</fullName>
        <ecNumber evidence="3">2.7.13.3</ecNumber>
    </recommendedName>
</protein>
<dbReference type="PROSITE" id="PS50839">
    <property type="entry name" value="CHASE"/>
    <property type="match status" value="1"/>
</dbReference>
<feature type="domain" description="Response regulatory" evidence="14">
    <location>
        <begin position="981"/>
        <end position="1098"/>
    </location>
</feature>
<dbReference type="SMART" id="SM01079">
    <property type="entry name" value="CHASE"/>
    <property type="match status" value="1"/>
</dbReference>
<feature type="domain" description="CHASE" evidence="17">
    <location>
        <begin position="138"/>
        <end position="246"/>
    </location>
</feature>
<evidence type="ECO:0000256" key="9">
    <source>
        <dbReference type="ARBA" id="ARBA00023012"/>
    </source>
</evidence>
<dbReference type="CDD" id="cd00130">
    <property type="entry name" value="PAS"/>
    <property type="match status" value="2"/>
</dbReference>
<feature type="transmembrane region" description="Helical" evidence="12">
    <location>
        <begin position="317"/>
        <end position="337"/>
    </location>
</feature>
<evidence type="ECO:0000256" key="10">
    <source>
        <dbReference type="ARBA" id="ARBA00023136"/>
    </source>
</evidence>
<evidence type="ECO:0000256" key="7">
    <source>
        <dbReference type="ARBA" id="ARBA00022777"/>
    </source>
</evidence>
<dbReference type="GO" id="GO:0006355">
    <property type="term" value="P:regulation of DNA-templated transcription"/>
    <property type="evidence" value="ECO:0007669"/>
    <property type="project" value="InterPro"/>
</dbReference>
<organism evidence="18 19">
    <name type="scientific">Pseudomonas guineae</name>
    <dbReference type="NCBI Taxonomy" id="425504"/>
    <lineage>
        <taxon>Bacteria</taxon>
        <taxon>Pseudomonadati</taxon>
        <taxon>Pseudomonadota</taxon>
        <taxon>Gammaproteobacteria</taxon>
        <taxon>Pseudomonadales</taxon>
        <taxon>Pseudomonadaceae</taxon>
        <taxon>Pseudomonas</taxon>
    </lineage>
</organism>
<feature type="modified residue" description="4-aspartylphosphate" evidence="11">
    <location>
        <position position="1030"/>
    </location>
</feature>
<dbReference type="InterPro" id="IPR036890">
    <property type="entry name" value="HATPase_C_sf"/>
</dbReference>
<dbReference type="InterPro" id="IPR003594">
    <property type="entry name" value="HATPase_dom"/>
</dbReference>
<feature type="modified residue" description="4-aspartylphosphate" evidence="11">
    <location>
        <position position="1169"/>
    </location>
</feature>
<evidence type="ECO:0000256" key="3">
    <source>
        <dbReference type="ARBA" id="ARBA00012438"/>
    </source>
</evidence>
<dbReference type="AlphaFoldDB" id="A0A1I3DWF8"/>
<evidence type="ECO:0000259" key="14">
    <source>
        <dbReference type="PROSITE" id="PS50110"/>
    </source>
</evidence>
<feature type="transmembrane region" description="Helical" evidence="12">
    <location>
        <begin position="12"/>
        <end position="32"/>
    </location>
</feature>
<dbReference type="Gene3D" id="3.30.565.10">
    <property type="entry name" value="Histidine kinase-like ATPase, C-terminal domain"/>
    <property type="match status" value="1"/>
</dbReference>
<feature type="modified residue" description="4-aspartylphosphate" evidence="11">
    <location>
        <position position="909"/>
    </location>
</feature>
<dbReference type="Gene3D" id="3.30.450.350">
    <property type="entry name" value="CHASE domain"/>
    <property type="match status" value="1"/>
</dbReference>
<feature type="domain" description="Histidine kinase" evidence="13">
    <location>
        <begin position="613"/>
        <end position="839"/>
    </location>
</feature>
<dbReference type="PRINTS" id="PR00344">
    <property type="entry name" value="BCTRLSENSOR"/>
</dbReference>
<dbReference type="PROSITE" id="PS50113">
    <property type="entry name" value="PAC"/>
    <property type="match status" value="1"/>
</dbReference>
<keyword evidence="10 12" id="KW-0472">Membrane</keyword>
<dbReference type="InterPro" id="IPR006189">
    <property type="entry name" value="CHASE_dom"/>
</dbReference>
<dbReference type="Pfam" id="PF00072">
    <property type="entry name" value="Response_reg"/>
    <property type="match status" value="3"/>
</dbReference>
<dbReference type="Pfam" id="PF13188">
    <property type="entry name" value="PAS_8"/>
    <property type="match status" value="1"/>
</dbReference>
<dbReference type="PANTHER" id="PTHR43047">
    <property type="entry name" value="TWO-COMPONENT HISTIDINE PROTEIN KINASE"/>
    <property type="match status" value="1"/>
</dbReference>
<dbReference type="EC" id="2.7.13.3" evidence="3"/>
<dbReference type="NCBIfam" id="TIGR00229">
    <property type="entry name" value="sensory_box"/>
    <property type="match status" value="2"/>
</dbReference>
<evidence type="ECO:0000256" key="6">
    <source>
        <dbReference type="ARBA" id="ARBA00022692"/>
    </source>
</evidence>
<name>A0A1I3DWF8_9PSED</name>
<evidence type="ECO:0000259" key="13">
    <source>
        <dbReference type="PROSITE" id="PS50109"/>
    </source>
</evidence>
<dbReference type="InterPro" id="IPR000700">
    <property type="entry name" value="PAS-assoc_C"/>
</dbReference>
<dbReference type="Gene3D" id="3.30.450.20">
    <property type="entry name" value="PAS domain"/>
    <property type="match status" value="2"/>
</dbReference>
<accession>A0A1I3DWF8</accession>
<evidence type="ECO:0000259" key="16">
    <source>
        <dbReference type="PROSITE" id="PS50113"/>
    </source>
</evidence>
<dbReference type="InterPro" id="IPR011006">
    <property type="entry name" value="CheY-like_superfamily"/>
</dbReference>
<evidence type="ECO:0000256" key="5">
    <source>
        <dbReference type="ARBA" id="ARBA00022679"/>
    </source>
</evidence>
<evidence type="ECO:0000259" key="17">
    <source>
        <dbReference type="PROSITE" id="PS50839"/>
    </source>
</evidence>
<feature type="domain" description="PAC" evidence="16">
    <location>
        <begin position="545"/>
        <end position="595"/>
    </location>
</feature>
<keyword evidence="19" id="KW-1185">Reference proteome</keyword>
<dbReference type="Proteomes" id="UP000243606">
    <property type="component" value="Unassembled WGS sequence"/>
</dbReference>
<evidence type="ECO:0000256" key="2">
    <source>
        <dbReference type="ARBA" id="ARBA00004370"/>
    </source>
</evidence>
<dbReference type="Gene3D" id="1.10.287.130">
    <property type="match status" value="1"/>
</dbReference>
<reference evidence="19" key="1">
    <citation type="submission" date="2016-10" db="EMBL/GenBank/DDBJ databases">
        <authorList>
            <person name="Varghese N."/>
            <person name="Submissions S."/>
        </authorList>
    </citation>
    <scope>NUCLEOTIDE SEQUENCE [LARGE SCALE GENOMIC DNA]</scope>
    <source>
        <strain evidence="19">LMG 24016</strain>
    </source>
</reference>
<proteinExistence type="predicted"/>
<dbReference type="Pfam" id="PF02518">
    <property type="entry name" value="HATPase_c"/>
    <property type="match status" value="1"/>
</dbReference>
<evidence type="ECO:0000313" key="18">
    <source>
        <dbReference type="EMBL" id="SFH91066.1"/>
    </source>
</evidence>
<dbReference type="Gene3D" id="3.40.50.2300">
    <property type="match status" value="3"/>
</dbReference>
<feature type="domain" description="Response regulatory" evidence="14">
    <location>
        <begin position="860"/>
        <end position="972"/>
    </location>
</feature>
<evidence type="ECO:0000256" key="4">
    <source>
        <dbReference type="ARBA" id="ARBA00022553"/>
    </source>
</evidence>
<dbReference type="SUPFAM" id="SSF55874">
    <property type="entry name" value="ATPase domain of HSP90 chaperone/DNA topoisomerase II/histidine kinase"/>
    <property type="match status" value="1"/>
</dbReference>
<dbReference type="SMART" id="SM00387">
    <property type="entry name" value="HATPase_c"/>
    <property type="match status" value="1"/>
</dbReference>
<keyword evidence="7" id="KW-0418">Kinase</keyword>
<dbReference type="SUPFAM" id="SSF55785">
    <property type="entry name" value="PYP-like sensor domain (PAS domain)"/>
    <property type="match status" value="2"/>
</dbReference>
<evidence type="ECO:0000256" key="1">
    <source>
        <dbReference type="ARBA" id="ARBA00000085"/>
    </source>
</evidence>
<dbReference type="InterPro" id="IPR005467">
    <property type="entry name" value="His_kinase_dom"/>
</dbReference>
<dbReference type="OrthoDB" id="9810730at2"/>
<dbReference type="SUPFAM" id="SSF47384">
    <property type="entry name" value="Homodimeric domain of signal transducing histidine kinase"/>
    <property type="match status" value="1"/>
</dbReference>
<dbReference type="Pfam" id="PF00512">
    <property type="entry name" value="HisKA"/>
    <property type="match status" value="1"/>
</dbReference>
<gene>
    <name evidence="18" type="ORF">SAMN05216206_0723</name>
</gene>
<dbReference type="SUPFAM" id="SSF52172">
    <property type="entry name" value="CheY-like"/>
    <property type="match status" value="3"/>
</dbReference>
<evidence type="ECO:0000259" key="15">
    <source>
        <dbReference type="PROSITE" id="PS50112"/>
    </source>
</evidence>
<dbReference type="Pfam" id="PF03924">
    <property type="entry name" value="CHASE"/>
    <property type="match status" value="1"/>
</dbReference>
<keyword evidence="8 12" id="KW-1133">Transmembrane helix</keyword>
<evidence type="ECO:0000256" key="11">
    <source>
        <dbReference type="PROSITE-ProRule" id="PRU00169"/>
    </source>
</evidence>
<dbReference type="STRING" id="425504.SAMN05216206_0723"/>
<dbReference type="InterPro" id="IPR035965">
    <property type="entry name" value="PAS-like_dom_sf"/>
</dbReference>
<dbReference type="InterPro" id="IPR000014">
    <property type="entry name" value="PAS"/>
</dbReference>
<keyword evidence="4 11" id="KW-0597">Phosphoprotein</keyword>
<dbReference type="PROSITE" id="PS50112">
    <property type="entry name" value="PAS"/>
    <property type="match status" value="2"/>
</dbReference>
<dbReference type="PROSITE" id="PS50110">
    <property type="entry name" value="RESPONSE_REGULATORY"/>
    <property type="match status" value="3"/>
</dbReference>
<dbReference type="GO" id="GO:0016020">
    <property type="term" value="C:membrane"/>
    <property type="evidence" value="ECO:0007669"/>
    <property type="project" value="UniProtKB-SubCell"/>
</dbReference>
<dbReference type="InterPro" id="IPR042240">
    <property type="entry name" value="CHASE_sf"/>
</dbReference>
<dbReference type="SMART" id="SM00448">
    <property type="entry name" value="REC"/>
    <property type="match status" value="3"/>
</dbReference>
<dbReference type="InterPro" id="IPR001789">
    <property type="entry name" value="Sig_transdc_resp-reg_receiver"/>
</dbReference>
<evidence type="ECO:0000256" key="12">
    <source>
        <dbReference type="SAM" id="Phobius"/>
    </source>
</evidence>
<dbReference type="SMART" id="SM00086">
    <property type="entry name" value="PAC"/>
    <property type="match status" value="2"/>
</dbReference>
<dbReference type="PROSITE" id="PS50109">
    <property type="entry name" value="HIS_KIN"/>
    <property type="match status" value="1"/>
</dbReference>
<dbReference type="FunFam" id="3.30.565.10:FF:000010">
    <property type="entry name" value="Sensor histidine kinase RcsC"/>
    <property type="match status" value="1"/>
</dbReference>
<comment type="subcellular location">
    <subcellularLocation>
        <location evidence="2">Membrane</location>
    </subcellularLocation>
</comment>
<dbReference type="GO" id="GO:0000155">
    <property type="term" value="F:phosphorelay sensor kinase activity"/>
    <property type="evidence" value="ECO:0007669"/>
    <property type="project" value="InterPro"/>
</dbReference>
<dbReference type="InterPro" id="IPR001610">
    <property type="entry name" value="PAC"/>
</dbReference>
<dbReference type="SMART" id="SM00091">
    <property type="entry name" value="PAS"/>
    <property type="match status" value="2"/>
</dbReference>
<keyword evidence="6 12" id="KW-0812">Transmembrane</keyword>
<evidence type="ECO:0000313" key="19">
    <source>
        <dbReference type="Proteomes" id="UP000243606"/>
    </source>
</evidence>
<sequence length="1253" mass="139044">MDDRLAVTARKPWLPIWVTLILLVGLGGLSLAQWRALEQREHEQRQLRFELDAQDVSQRVLSRMQAYEMVLRGTSGLMTGSEHVSLDEWERAMDQLQLQDRYPGIQALAWSRYLLADQLEMLVAQDQGKERGRPLFFPSGQREQYLLIDYISPLDWRNRRVLGYDMLSEAVRKTAIEQAIDSGVATLSAPVTLRQETRENIQAGVLLYLPVYKPGSPLSTVEERRAALLGLVHAAFRSQDLMSGILGAQASRFAIVLKDKQAPEMLLLSGETSSAIAPPVFGHVLELPLYGRNWVLEVSSTAVYDAEQLNQSSSLRLWLGLAAAILLALMIGGYLYLRERELVASQLATEQLREREERFRLLVELLPVATLLCDAEGRIEMANRSAAELLDATPASLLGERVRRFLPAVGQLSALAIDHDTPELAHEYQVRPERGGELPVALSVSVLGDSAGVNYLINLVDLRARKGAEERFRLVVEASPNAIVLVDSQGCIAMVNRQTEQLFGYERETLLSQPVEMLLPADLCNSHVPQRKAYQDNPEPRRMGNNRELFGQHRDGHLIPLEVGLSPIRSGEEALVQAVIIDISERKAAEQRLRDQADQLMLANRYKSEFLANMSHELRTPLNSILILSDQLRLNSAGNLTEKQVKHADIVHRAGSDLLQLINDVLDLAKVESGRMQLKIELLNMQDILVELDAGLRPMAEIKGLRLHTQLEAGVPRVIHSDRIRLHQILRNLLSNALKFTEQGEVSLTVSCAVGEPEDGYELLNFSVRDSGVGIATEQHEQIFQAFQQIDGSTSRRFGGTGLGLAITRQLVLAMGGEISLHSAPGEGSCFTVRLPVRVVAQEQVQAVVGAPERSGAGPSVLIVEDDVDFAMVLAEEAHAHGFTSVHCRSGKQALGLLQSERFSAVILDILLPDISGWQLFRNLRSHANHRDTPVHIISCVPQPVDWSDDGTRYLVKPIQLADLEQVFIDLQLLGQQPAQHLLLVEDVEVEREHYREHLQQLGFIVQACARADEAQQAYAAGTFSALVIDLDLPDQDGFELLETLNRQRPLNDARVVINTGIDVTRQALQRLRRFSAVVVHKHGEDMQALSEAVQGFLGEVRAPIGLGSLNAKNSLQGRRVLLVDDDVRNVYALTALLDEVGLIVSTAKDGQEAIKCYEREPFDLILMDMAMPIMDGYTATRLLKTEHACRIPIIALTAHAMKGDREKCISAGADDYVAKPVSREALLESLTRWLTTSNSSRGSSDAPVAPFH</sequence>
<dbReference type="CDD" id="cd17546">
    <property type="entry name" value="REC_hyHK_CKI1_RcsC-like"/>
    <property type="match status" value="1"/>
</dbReference>
<evidence type="ECO:0000256" key="8">
    <source>
        <dbReference type="ARBA" id="ARBA00022989"/>
    </source>
</evidence>
<dbReference type="CDD" id="cd00082">
    <property type="entry name" value="HisKA"/>
    <property type="match status" value="1"/>
</dbReference>
<keyword evidence="9" id="KW-0902">Two-component regulatory system</keyword>
<dbReference type="InterPro" id="IPR036097">
    <property type="entry name" value="HisK_dim/P_sf"/>
</dbReference>
<comment type="catalytic activity">
    <reaction evidence="1">
        <text>ATP + protein L-histidine = ADP + protein N-phospho-L-histidine.</text>
        <dbReference type="EC" id="2.7.13.3"/>
    </reaction>
</comment>
<dbReference type="SMART" id="SM00388">
    <property type="entry name" value="HisKA"/>
    <property type="match status" value="1"/>
</dbReference>
<dbReference type="Pfam" id="PF00989">
    <property type="entry name" value="PAS"/>
    <property type="match status" value="1"/>
</dbReference>
<feature type="domain" description="PAS" evidence="15">
    <location>
        <begin position="468"/>
        <end position="522"/>
    </location>
</feature>
<keyword evidence="5" id="KW-0808">Transferase</keyword>
<feature type="domain" description="PAS" evidence="15">
    <location>
        <begin position="355"/>
        <end position="400"/>
    </location>
</feature>
<feature type="domain" description="Response regulatory" evidence="14">
    <location>
        <begin position="1120"/>
        <end position="1235"/>
    </location>
</feature>
<dbReference type="InterPro" id="IPR003661">
    <property type="entry name" value="HisK_dim/P_dom"/>
</dbReference>
<dbReference type="EMBL" id="FOQL01000001">
    <property type="protein sequence ID" value="SFH91066.1"/>
    <property type="molecule type" value="Genomic_DNA"/>
</dbReference>
<dbReference type="InterPro" id="IPR004358">
    <property type="entry name" value="Sig_transdc_His_kin-like_C"/>
</dbReference>
<dbReference type="CDD" id="cd16922">
    <property type="entry name" value="HATPase_EvgS-ArcB-TorS-like"/>
    <property type="match status" value="1"/>
</dbReference>